<evidence type="ECO:0000313" key="9">
    <source>
        <dbReference type="Proteomes" id="UP000273022"/>
    </source>
</evidence>
<evidence type="ECO:0000256" key="3">
    <source>
        <dbReference type="ARBA" id="ARBA00023002"/>
    </source>
</evidence>
<dbReference type="PRINTS" id="PR00411">
    <property type="entry name" value="PNDRDTASEI"/>
</dbReference>
<feature type="transmembrane region" description="Helical" evidence="6">
    <location>
        <begin position="509"/>
        <end position="528"/>
    </location>
</feature>
<evidence type="ECO:0000256" key="5">
    <source>
        <dbReference type="ARBA" id="ARBA00023014"/>
    </source>
</evidence>
<dbReference type="GO" id="GO:0016491">
    <property type="term" value="F:oxidoreductase activity"/>
    <property type="evidence" value="ECO:0007669"/>
    <property type="project" value="UniProtKB-KW"/>
</dbReference>
<evidence type="ECO:0000313" key="8">
    <source>
        <dbReference type="EMBL" id="RJY18080.1"/>
    </source>
</evidence>
<dbReference type="Gene3D" id="3.50.50.60">
    <property type="entry name" value="FAD/NAD(P)-binding domain"/>
    <property type="match status" value="2"/>
</dbReference>
<dbReference type="OrthoDB" id="9806398at2"/>
<feature type="transmembrane region" description="Helical" evidence="6">
    <location>
        <begin position="642"/>
        <end position="661"/>
    </location>
</feature>
<feature type="domain" description="4Fe-4S ferredoxin-type" evidence="7">
    <location>
        <begin position="688"/>
        <end position="719"/>
    </location>
</feature>
<dbReference type="PROSITE" id="PS00198">
    <property type="entry name" value="4FE4S_FER_1"/>
    <property type="match status" value="1"/>
</dbReference>
<dbReference type="InterPro" id="IPR050097">
    <property type="entry name" value="Ferredoxin-NADP_redctase_2"/>
</dbReference>
<accession>A0A3A6TYB1</accession>
<sequence>MGIIKNYAHWLHGRWPDREVEKQPVVNSDGTTNIKGVYVVGDLTGVPLLKFSSDTGAKAIRKIVSESTFNNRKSDNITQDVIIIGGGVSGYAAAIEAQKNGLSFKLLEANQSFSTIENFPNKKPIYTYPTDMQPQGDLQFSDNVTHKENLLAELKQQVIEHGVSTEIVKVSHIEKKSDFLSVILEDGTPLQSHRVIVAIGRSGNYRKLNINGENLDKVANRLIDPATYKGKKLLVVGGGDSALEAAIATSQANSQVTLSYRKNEFTRAKAENVNLLNQLVEDNRINLKLDTELSEISDKSVKLKTSTDEYETIDNDEVLLATGREAPLDFFRRSKISISGESSWLGWLYFALFLVALTALYDWKGYGFLNSFWGSFTYPDQMPTLIASMGEWWQQQVNDRSTLIGTLAVSLKSRSFYYTVLYTLLIAVFGWQRIKRRKTPYVTVQTTILFLIQLFPLFLLPEIILPYLGYNSVFDAGIGKSVADALFPSYISAQELAAHTWPDWGHPRAYWHAYSFIFAWPLGVYTVFTDTPQVAWLVIGAIQTFIIIPIIVMKWGKGAYCSWICSCGAMAETMGDQHRHKMPHGSKWNKLNMLGQVILFIATVLLVIRILGWVFPDTWMNEMFNLFLKGENSEYKLVNAFSYKWVVDILLAGILGFGLYFKYSGRTWCRFACPLAALMHIYNRFGRFAIVSEKSKCISCNQCTSVCHQGIDVMSFASKGQPMTDPQCVRCSACVHTCPTGTLTFAEINPKTSVVIRKDKLAASPVQMTELAKNGVQIIEVKNV</sequence>
<feature type="domain" description="4Fe-4S ferredoxin-type" evidence="7">
    <location>
        <begin position="720"/>
        <end position="748"/>
    </location>
</feature>
<dbReference type="Pfam" id="PF13738">
    <property type="entry name" value="Pyr_redox_3"/>
    <property type="match status" value="1"/>
</dbReference>
<dbReference type="InterPro" id="IPR036188">
    <property type="entry name" value="FAD/NAD-bd_sf"/>
</dbReference>
<protein>
    <submittedName>
        <fullName evidence="8">4Fe-4S binding protein</fullName>
    </submittedName>
</protein>
<dbReference type="EMBL" id="QYYH01000033">
    <property type="protein sequence ID" value="RJY18080.1"/>
    <property type="molecule type" value="Genomic_DNA"/>
</dbReference>
<evidence type="ECO:0000256" key="2">
    <source>
        <dbReference type="ARBA" id="ARBA00022723"/>
    </source>
</evidence>
<feature type="transmembrane region" description="Helical" evidence="6">
    <location>
        <begin position="440"/>
        <end position="460"/>
    </location>
</feature>
<name>A0A3A6TYB1_9GAMM</name>
<feature type="transmembrane region" description="Helical" evidence="6">
    <location>
        <begin position="591"/>
        <end position="615"/>
    </location>
</feature>
<dbReference type="PROSITE" id="PS51379">
    <property type="entry name" value="4FE4S_FER_2"/>
    <property type="match status" value="2"/>
</dbReference>
<dbReference type="Gene3D" id="3.30.70.20">
    <property type="match status" value="1"/>
</dbReference>
<feature type="transmembrane region" description="Helical" evidence="6">
    <location>
        <begin position="534"/>
        <end position="553"/>
    </location>
</feature>
<dbReference type="Pfam" id="PF12801">
    <property type="entry name" value="Fer4_5"/>
    <property type="match status" value="2"/>
</dbReference>
<dbReference type="InterPro" id="IPR017896">
    <property type="entry name" value="4Fe4S_Fe-S-bd"/>
</dbReference>
<dbReference type="Proteomes" id="UP000273022">
    <property type="component" value="Unassembled WGS sequence"/>
</dbReference>
<evidence type="ECO:0000259" key="7">
    <source>
        <dbReference type="PROSITE" id="PS51379"/>
    </source>
</evidence>
<proteinExistence type="predicted"/>
<keyword evidence="6" id="KW-0812">Transmembrane</keyword>
<dbReference type="GO" id="GO:0051536">
    <property type="term" value="F:iron-sulfur cluster binding"/>
    <property type="evidence" value="ECO:0007669"/>
    <property type="project" value="UniProtKB-KW"/>
</dbReference>
<keyword evidence="5" id="KW-0411">Iron-sulfur</keyword>
<dbReference type="PRINTS" id="PR00368">
    <property type="entry name" value="FADPNR"/>
</dbReference>
<keyword evidence="9" id="KW-1185">Reference proteome</keyword>
<feature type="transmembrane region" description="Helical" evidence="6">
    <location>
        <begin position="416"/>
        <end position="434"/>
    </location>
</feature>
<comment type="caution">
    <text evidence="8">The sequence shown here is derived from an EMBL/GenBank/DDBJ whole genome shotgun (WGS) entry which is preliminary data.</text>
</comment>
<evidence type="ECO:0000256" key="6">
    <source>
        <dbReference type="SAM" id="Phobius"/>
    </source>
</evidence>
<dbReference type="SUPFAM" id="SSF51905">
    <property type="entry name" value="FAD/NAD(P)-binding domain"/>
    <property type="match status" value="1"/>
</dbReference>
<evidence type="ECO:0000256" key="1">
    <source>
        <dbReference type="ARBA" id="ARBA00022630"/>
    </source>
</evidence>
<gene>
    <name evidence="8" type="ORF">D5R81_07050</name>
</gene>
<evidence type="ECO:0000256" key="4">
    <source>
        <dbReference type="ARBA" id="ARBA00023004"/>
    </source>
</evidence>
<dbReference type="Pfam" id="PF13237">
    <property type="entry name" value="Fer4_10"/>
    <property type="match status" value="1"/>
</dbReference>
<keyword evidence="2" id="KW-0479">Metal-binding</keyword>
<keyword evidence="4" id="KW-0408">Iron</keyword>
<keyword evidence="6" id="KW-1133">Transmembrane helix</keyword>
<dbReference type="InterPro" id="IPR017900">
    <property type="entry name" value="4Fe4S_Fe_S_CS"/>
</dbReference>
<dbReference type="SUPFAM" id="SSF54862">
    <property type="entry name" value="4Fe-4S ferredoxins"/>
    <property type="match status" value="1"/>
</dbReference>
<dbReference type="GO" id="GO:0046872">
    <property type="term" value="F:metal ion binding"/>
    <property type="evidence" value="ECO:0007669"/>
    <property type="project" value="UniProtKB-KW"/>
</dbReference>
<organism evidence="8 9">
    <name type="scientific">Parashewanella spongiae</name>
    <dbReference type="NCBI Taxonomy" id="342950"/>
    <lineage>
        <taxon>Bacteria</taxon>
        <taxon>Pseudomonadati</taxon>
        <taxon>Pseudomonadota</taxon>
        <taxon>Gammaproteobacteria</taxon>
        <taxon>Alteromonadales</taxon>
        <taxon>Shewanellaceae</taxon>
        <taxon>Parashewanella</taxon>
    </lineage>
</organism>
<reference evidence="8 9" key="1">
    <citation type="submission" date="2018-09" db="EMBL/GenBank/DDBJ databases">
        <title>Phylogeny of the Shewanellaceae, and recommendation for two new genera, Pseudoshewanella and Parashewanella.</title>
        <authorList>
            <person name="Wang G."/>
        </authorList>
    </citation>
    <scope>NUCLEOTIDE SEQUENCE [LARGE SCALE GENOMIC DNA]</scope>
    <source>
        <strain evidence="8 9">KCTC 22492</strain>
    </source>
</reference>
<keyword evidence="1" id="KW-0285">Flavoprotein</keyword>
<keyword evidence="6" id="KW-0472">Membrane</keyword>
<dbReference type="PANTHER" id="PTHR48105">
    <property type="entry name" value="THIOREDOXIN REDUCTASE 1-RELATED-RELATED"/>
    <property type="match status" value="1"/>
</dbReference>
<dbReference type="AlphaFoldDB" id="A0A3A6TYB1"/>
<feature type="transmembrane region" description="Helical" evidence="6">
    <location>
        <begin position="344"/>
        <end position="363"/>
    </location>
</feature>
<keyword evidence="3" id="KW-0560">Oxidoreductase</keyword>